<evidence type="ECO:0000256" key="6">
    <source>
        <dbReference type="ARBA" id="ARBA00023163"/>
    </source>
</evidence>
<proteinExistence type="inferred from homology"/>
<dbReference type="InterPro" id="IPR003444">
    <property type="entry name" value="MraZ"/>
</dbReference>
<dbReference type="GO" id="GO:0009295">
    <property type="term" value="C:nucleoid"/>
    <property type="evidence" value="ECO:0007669"/>
    <property type="project" value="UniProtKB-SubCell"/>
</dbReference>
<feature type="domain" description="SpoVT-AbrB" evidence="8">
    <location>
        <begin position="90"/>
        <end position="133"/>
    </location>
</feature>
<keyword evidence="2 7" id="KW-0963">Cytoplasm</keyword>
<dbReference type="SUPFAM" id="SSF89447">
    <property type="entry name" value="AbrB/MazE/MraZ-like"/>
    <property type="match status" value="1"/>
</dbReference>
<protein>
    <recommendedName>
        <fullName evidence="1 7">Transcriptional regulator MraZ</fullName>
    </recommendedName>
</protein>
<dbReference type="GO" id="GO:0003700">
    <property type="term" value="F:DNA-binding transcription factor activity"/>
    <property type="evidence" value="ECO:0007669"/>
    <property type="project" value="UniProtKB-UniRule"/>
</dbReference>
<dbReference type="InterPro" id="IPR020603">
    <property type="entry name" value="MraZ_dom"/>
</dbReference>
<dbReference type="InterPro" id="IPR035644">
    <property type="entry name" value="MraZ_C"/>
</dbReference>
<dbReference type="PANTHER" id="PTHR34701:SF1">
    <property type="entry name" value="TRANSCRIPTIONAL REGULATOR MRAZ"/>
    <property type="match status" value="1"/>
</dbReference>
<dbReference type="Proteomes" id="UP000033815">
    <property type="component" value="Unassembled WGS sequence"/>
</dbReference>
<organism evidence="9 10">
    <name type="scientific">Candidatus Nomurabacteria bacterium GW2011_GWB1_44_12</name>
    <dbReference type="NCBI Taxonomy" id="1618748"/>
    <lineage>
        <taxon>Bacteria</taxon>
        <taxon>Candidatus Nomuraibacteriota</taxon>
    </lineage>
</organism>
<dbReference type="Gene3D" id="3.40.1550.20">
    <property type="entry name" value="Transcriptional regulator MraZ domain"/>
    <property type="match status" value="1"/>
</dbReference>
<dbReference type="PANTHER" id="PTHR34701">
    <property type="entry name" value="TRANSCRIPTIONAL REGULATOR MRAZ"/>
    <property type="match status" value="1"/>
</dbReference>
<comment type="similarity">
    <text evidence="7">Belongs to the MraZ family.</text>
</comment>
<comment type="subcellular location">
    <subcellularLocation>
        <location evidence="7">Cytoplasm</location>
        <location evidence="7">Nucleoid</location>
    </subcellularLocation>
</comment>
<evidence type="ECO:0000256" key="5">
    <source>
        <dbReference type="ARBA" id="ARBA00023125"/>
    </source>
</evidence>
<keyword evidence="3" id="KW-0677">Repeat</keyword>
<dbReference type="GO" id="GO:2000143">
    <property type="term" value="P:negative regulation of DNA-templated transcription initiation"/>
    <property type="evidence" value="ECO:0007669"/>
    <property type="project" value="TreeGrafter"/>
</dbReference>
<dbReference type="AlphaFoldDB" id="A0A837I786"/>
<dbReference type="InterPro" id="IPR035642">
    <property type="entry name" value="MraZ_N"/>
</dbReference>
<evidence type="ECO:0000256" key="7">
    <source>
        <dbReference type="HAMAP-Rule" id="MF_01008"/>
    </source>
</evidence>
<comment type="subunit">
    <text evidence="7">Forms oligomers.</text>
</comment>
<evidence type="ECO:0000256" key="2">
    <source>
        <dbReference type="ARBA" id="ARBA00022490"/>
    </source>
</evidence>
<keyword evidence="6 7" id="KW-0804">Transcription</keyword>
<dbReference type="InterPro" id="IPR037914">
    <property type="entry name" value="SpoVT-AbrB_sf"/>
</dbReference>
<keyword evidence="5 7" id="KW-0238">DNA-binding</keyword>
<dbReference type="PROSITE" id="PS51740">
    <property type="entry name" value="SPOVT_ABRB"/>
    <property type="match status" value="2"/>
</dbReference>
<evidence type="ECO:0000259" key="8">
    <source>
        <dbReference type="PROSITE" id="PS51740"/>
    </source>
</evidence>
<accession>A0A837I786</accession>
<sequence>MGNQKNHQNPAENIMLIGEHIHTLDPKKRLALPAKFRKELGKKVVITHGLDNCLFVYPMKEWGKVAEKLAGLPMGQADTRGFGRFMLAGAVETDVDSIGRILVPDFLKEFADLKTQVAVVGVSTRVELWDEKVWQGYKTRIQKGADALAEKLGEIGVI</sequence>
<dbReference type="CDD" id="cd16320">
    <property type="entry name" value="MraZ_N"/>
    <property type="match status" value="1"/>
</dbReference>
<dbReference type="HAMAP" id="MF_01008">
    <property type="entry name" value="MraZ"/>
    <property type="match status" value="1"/>
</dbReference>
<dbReference type="GO" id="GO:0000976">
    <property type="term" value="F:transcription cis-regulatory region binding"/>
    <property type="evidence" value="ECO:0007669"/>
    <property type="project" value="TreeGrafter"/>
</dbReference>
<evidence type="ECO:0000256" key="4">
    <source>
        <dbReference type="ARBA" id="ARBA00023015"/>
    </source>
</evidence>
<evidence type="ECO:0000256" key="1">
    <source>
        <dbReference type="ARBA" id="ARBA00013860"/>
    </source>
</evidence>
<comment type="caution">
    <text evidence="9">The sequence shown here is derived from an EMBL/GenBank/DDBJ whole genome shotgun (WGS) entry which is preliminary data.</text>
</comment>
<dbReference type="GO" id="GO:0005737">
    <property type="term" value="C:cytoplasm"/>
    <property type="evidence" value="ECO:0007669"/>
    <property type="project" value="UniProtKB-UniRule"/>
</dbReference>
<dbReference type="InterPro" id="IPR038619">
    <property type="entry name" value="MraZ_sf"/>
</dbReference>
<dbReference type="InterPro" id="IPR007159">
    <property type="entry name" value="SpoVT-AbrB_dom"/>
</dbReference>
<dbReference type="EMBL" id="LCHP01000005">
    <property type="protein sequence ID" value="KKT36569.1"/>
    <property type="molecule type" value="Genomic_DNA"/>
</dbReference>
<dbReference type="Pfam" id="PF02381">
    <property type="entry name" value="MraZ"/>
    <property type="match status" value="2"/>
</dbReference>
<feature type="domain" description="SpoVT-AbrB" evidence="8">
    <location>
        <begin position="19"/>
        <end position="61"/>
    </location>
</feature>
<name>A0A837I786_9BACT</name>
<evidence type="ECO:0000256" key="3">
    <source>
        <dbReference type="ARBA" id="ARBA00022737"/>
    </source>
</evidence>
<dbReference type="CDD" id="cd16321">
    <property type="entry name" value="MraZ_C"/>
    <property type="match status" value="1"/>
</dbReference>
<dbReference type="NCBIfam" id="TIGR00242">
    <property type="entry name" value="division/cell wall cluster transcriptional repressor MraZ"/>
    <property type="match status" value="1"/>
</dbReference>
<evidence type="ECO:0000313" key="9">
    <source>
        <dbReference type="EMBL" id="KKT36569.1"/>
    </source>
</evidence>
<reference evidence="9 10" key="1">
    <citation type="journal article" date="2015" name="Nature">
        <title>rRNA introns, odd ribosomes, and small enigmatic genomes across a large radiation of phyla.</title>
        <authorList>
            <person name="Brown C.T."/>
            <person name="Hug L.A."/>
            <person name="Thomas B.C."/>
            <person name="Sharon I."/>
            <person name="Castelle C.J."/>
            <person name="Singh A."/>
            <person name="Wilkins M.J."/>
            <person name="Williams K.H."/>
            <person name="Banfield J.F."/>
        </authorList>
    </citation>
    <scope>NUCLEOTIDE SEQUENCE [LARGE SCALE GENOMIC DNA]</scope>
</reference>
<gene>
    <name evidence="7" type="primary">mraZ</name>
    <name evidence="9" type="ORF">UW25_C0005G0051</name>
</gene>
<evidence type="ECO:0000313" key="10">
    <source>
        <dbReference type="Proteomes" id="UP000033815"/>
    </source>
</evidence>
<keyword evidence="4 7" id="KW-0805">Transcription regulation</keyword>